<gene>
    <name evidence="1" type="ORF">WCV65_11570</name>
</gene>
<keyword evidence="2" id="KW-1185">Reference proteome</keyword>
<evidence type="ECO:0000313" key="1">
    <source>
        <dbReference type="EMBL" id="WXB95217.1"/>
    </source>
</evidence>
<protein>
    <recommendedName>
        <fullName evidence="3">Exosporium protein C</fullName>
    </recommendedName>
</protein>
<name>A0ABZ2NBV1_9BACI</name>
<organism evidence="1 2">
    <name type="scientific">Metabacillus sediminis</name>
    <dbReference type="NCBI Taxonomy" id="3117746"/>
    <lineage>
        <taxon>Bacteria</taxon>
        <taxon>Bacillati</taxon>
        <taxon>Bacillota</taxon>
        <taxon>Bacilli</taxon>
        <taxon>Bacillales</taxon>
        <taxon>Bacillaceae</taxon>
        <taxon>Metabacillus</taxon>
    </lineage>
</organism>
<dbReference type="Proteomes" id="UP001377337">
    <property type="component" value="Chromosome"/>
</dbReference>
<accession>A0ABZ2NBV1</accession>
<proteinExistence type="predicted"/>
<evidence type="ECO:0008006" key="3">
    <source>
        <dbReference type="Google" id="ProtNLM"/>
    </source>
</evidence>
<dbReference type="EMBL" id="CP147407">
    <property type="protein sequence ID" value="WXB95217.1"/>
    <property type="molecule type" value="Genomic_DNA"/>
</dbReference>
<dbReference type="RefSeq" id="WP_035406246.1">
    <property type="nucleotide sequence ID" value="NZ_CP147407.1"/>
</dbReference>
<sequence length="118" mass="12774">MAILSTGPIENNAVAGVRPTQLVTVKIANRDAVNSSTVLIQGFKLTSTRTLYVLDLISVAPNQVISKSYFANIDDYAFVFTTGGMAERSTQVSVWGKDADENLVSAHRLVSDEILNQN</sequence>
<reference evidence="1 2" key="1">
    <citation type="submission" date="2024-02" db="EMBL/GenBank/DDBJ databases">
        <title>Seven novel Bacillus-like species.</title>
        <authorList>
            <person name="Liu G."/>
        </authorList>
    </citation>
    <scope>NUCLEOTIDE SEQUENCE [LARGE SCALE GENOMIC DNA]</scope>
    <source>
        <strain evidence="1 2">FJAT-52054</strain>
    </source>
</reference>
<evidence type="ECO:0000313" key="2">
    <source>
        <dbReference type="Proteomes" id="UP001377337"/>
    </source>
</evidence>